<dbReference type="EMBL" id="CM047906">
    <property type="protein sequence ID" value="KAJ0085984.1"/>
    <property type="molecule type" value="Genomic_DNA"/>
</dbReference>
<name>A0ACC1AEN0_9ROSI</name>
<gene>
    <name evidence="1" type="ORF">Patl1_09142</name>
</gene>
<dbReference type="Proteomes" id="UP001164250">
    <property type="component" value="Chromosome 10"/>
</dbReference>
<keyword evidence="2" id="KW-1185">Reference proteome</keyword>
<comment type="caution">
    <text evidence="1">The sequence shown here is derived from an EMBL/GenBank/DDBJ whole genome shotgun (WGS) entry which is preliminary data.</text>
</comment>
<reference evidence="2" key="1">
    <citation type="journal article" date="2023" name="G3 (Bethesda)">
        <title>Genome assembly and association tests identify interacting loci associated with vigor, precocity, and sex in interspecific pistachio rootstocks.</title>
        <authorList>
            <person name="Palmer W."/>
            <person name="Jacygrad E."/>
            <person name="Sagayaradj S."/>
            <person name="Cavanaugh K."/>
            <person name="Han R."/>
            <person name="Bertier L."/>
            <person name="Beede B."/>
            <person name="Kafkas S."/>
            <person name="Golino D."/>
            <person name="Preece J."/>
            <person name="Michelmore R."/>
        </authorList>
    </citation>
    <scope>NUCLEOTIDE SEQUENCE [LARGE SCALE GENOMIC DNA]</scope>
</reference>
<evidence type="ECO:0000313" key="1">
    <source>
        <dbReference type="EMBL" id="KAJ0085984.1"/>
    </source>
</evidence>
<accession>A0ACC1AEN0</accession>
<organism evidence="1 2">
    <name type="scientific">Pistacia atlantica</name>
    <dbReference type="NCBI Taxonomy" id="434234"/>
    <lineage>
        <taxon>Eukaryota</taxon>
        <taxon>Viridiplantae</taxon>
        <taxon>Streptophyta</taxon>
        <taxon>Embryophyta</taxon>
        <taxon>Tracheophyta</taxon>
        <taxon>Spermatophyta</taxon>
        <taxon>Magnoliopsida</taxon>
        <taxon>eudicotyledons</taxon>
        <taxon>Gunneridae</taxon>
        <taxon>Pentapetalae</taxon>
        <taxon>rosids</taxon>
        <taxon>malvids</taxon>
        <taxon>Sapindales</taxon>
        <taxon>Anacardiaceae</taxon>
        <taxon>Pistacia</taxon>
    </lineage>
</organism>
<evidence type="ECO:0000313" key="2">
    <source>
        <dbReference type="Proteomes" id="UP001164250"/>
    </source>
</evidence>
<protein>
    <submittedName>
        <fullName evidence="1">Uncharacterized protein</fullName>
    </submittedName>
</protein>
<sequence length="90" mass="10218">MELSSAVEIVLCSHFSVSCLLSHILTQPMLSPLEFQDQRIGLKEQKKKSSKFLLTPIDASRQILNSAYLSLSKIHSLLSTFLVYLFNEFN</sequence>
<proteinExistence type="predicted"/>